<dbReference type="EnsemblProtists" id="EOD39937">
    <property type="protein sequence ID" value="EOD39937"/>
    <property type="gene ID" value="EMIHUDRAFT_454347"/>
</dbReference>
<dbReference type="KEGG" id="ehx:EMIHUDRAFT_454347"/>
<dbReference type="Proteomes" id="UP000013827">
    <property type="component" value="Unassembled WGS sequence"/>
</dbReference>
<feature type="domain" description="EGF-like" evidence="3">
    <location>
        <begin position="459"/>
        <end position="493"/>
    </location>
</feature>
<evidence type="ECO:0000256" key="1">
    <source>
        <dbReference type="PROSITE-ProRule" id="PRU00076"/>
    </source>
</evidence>
<dbReference type="PANTHER" id="PTHR30483:SF6">
    <property type="entry name" value="PERIPLASMIC BINDING PROTEIN OF ABC TRANSPORTER FOR NATURAL AMINO ACIDS"/>
    <property type="match status" value="1"/>
</dbReference>
<dbReference type="InterPro" id="IPR051010">
    <property type="entry name" value="BCAA_transport"/>
</dbReference>
<protein>
    <recommendedName>
        <fullName evidence="3">EGF-like domain-containing protein</fullName>
    </recommendedName>
</protein>
<dbReference type="PROSITE" id="PS50026">
    <property type="entry name" value="EGF_3"/>
    <property type="match status" value="1"/>
</dbReference>
<dbReference type="SUPFAM" id="SSF53822">
    <property type="entry name" value="Periplasmic binding protein-like I"/>
    <property type="match status" value="1"/>
</dbReference>
<feature type="region of interest" description="Disordered" evidence="2">
    <location>
        <begin position="495"/>
        <end position="527"/>
    </location>
</feature>
<accession>A0A0D3KW02</accession>
<dbReference type="PROSITE" id="PS01186">
    <property type="entry name" value="EGF_2"/>
    <property type="match status" value="1"/>
</dbReference>
<evidence type="ECO:0000313" key="4">
    <source>
        <dbReference type="EnsemblProtists" id="EOD39937"/>
    </source>
</evidence>
<dbReference type="GeneID" id="17285206"/>
<evidence type="ECO:0000259" key="3">
    <source>
        <dbReference type="PROSITE" id="PS50026"/>
    </source>
</evidence>
<dbReference type="InterPro" id="IPR028082">
    <property type="entry name" value="Peripla_BP_I"/>
</dbReference>
<keyword evidence="1" id="KW-0245">EGF-like domain</keyword>
<reference evidence="4" key="2">
    <citation type="submission" date="2024-10" db="UniProtKB">
        <authorList>
            <consortium name="EnsemblProtists"/>
        </authorList>
    </citation>
    <scope>IDENTIFICATION</scope>
</reference>
<dbReference type="Gene3D" id="3.40.50.2300">
    <property type="match status" value="2"/>
</dbReference>
<keyword evidence="1" id="KW-1015">Disulfide bond</keyword>
<dbReference type="InterPro" id="IPR000742">
    <property type="entry name" value="EGF"/>
</dbReference>
<organism evidence="4 5">
    <name type="scientific">Emiliania huxleyi (strain CCMP1516)</name>
    <dbReference type="NCBI Taxonomy" id="280463"/>
    <lineage>
        <taxon>Eukaryota</taxon>
        <taxon>Haptista</taxon>
        <taxon>Haptophyta</taxon>
        <taxon>Prymnesiophyceae</taxon>
        <taxon>Isochrysidales</taxon>
        <taxon>Noelaerhabdaceae</taxon>
        <taxon>Emiliania</taxon>
    </lineage>
</organism>
<dbReference type="RefSeq" id="XP_005792366.1">
    <property type="nucleotide sequence ID" value="XM_005792309.1"/>
</dbReference>
<reference evidence="5" key="1">
    <citation type="journal article" date="2013" name="Nature">
        <title>Pan genome of the phytoplankton Emiliania underpins its global distribution.</title>
        <authorList>
            <person name="Read B.A."/>
            <person name="Kegel J."/>
            <person name="Klute M.J."/>
            <person name="Kuo A."/>
            <person name="Lefebvre S.C."/>
            <person name="Maumus F."/>
            <person name="Mayer C."/>
            <person name="Miller J."/>
            <person name="Monier A."/>
            <person name="Salamov A."/>
            <person name="Young J."/>
            <person name="Aguilar M."/>
            <person name="Claverie J.M."/>
            <person name="Frickenhaus S."/>
            <person name="Gonzalez K."/>
            <person name="Herman E.K."/>
            <person name="Lin Y.C."/>
            <person name="Napier J."/>
            <person name="Ogata H."/>
            <person name="Sarno A.F."/>
            <person name="Shmutz J."/>
            <person name="Schroeder D."/>
            <person name="de Vargas C."/>
            <person name="Verret F."/>
            <person name="von Dassow P."/>
            <person name="Valentin K."/>
            <person name="Van de Peer Y."/>
            <person name="Wheeler G."/>
            <person name="Dacks J.B."/>
            <person name="Delwiche C.F."/>
            <person name="Dyhrman S.T."/>
            <person name="Glockner G."/>
            <person name="John U."/>
            <person name="Richards T."/>
            <person name="Worden A.Z."/>
            <person name="Zhang X."/>
            <person name="Grigoriev I.V."/>
            <person name="Allen A.E."/>
            <person name="Bidle K."/>
            <person name="Borodovsky M."/>
            <person name="Bowler C."/>
            <person name="Brownlee C."/>
            <person name="Cock J.M."/>
            <person name="Elias M."/>
            <person name="Gladyshev V.N."/>
            <person name="Groth M."/>
            <person name="Guda C."/>
            <person name="Hadaegh A."/>
            <person name="Iglesias-Rodriguez M.D."/>
            <person name="Jenkins J."/>
            <person name="Jones B.M."/>
            <person name="Lawson T."/>
            <person name="Leese F."/>
            <person name="Lindquist E."/>
            <person name="Lobanov A."/>
            <person name="Lomsadze A."/>
            <person name="Malik S.B."/>
            <person name="Marsh M.E."/>
            <person name="Mackinder L."/>
            <person name="Mock T."/>
            <person name="Mueller-Roeber B."/>
            <person name="Pagarete A."/>
            <person name="Parker M."/>
            <person name="Probert I."/>
            <person name="Quesneville H."/>
            <person name="Raines C."/>
            <person name="Rensing S.A."/>
            <person name="Riano-Pachon D.M."/>
            <person name="Richier S."/>
            <person name="Rokitta S."/>
            <person name="Shiraiwa Y."/>
            <person name="Soanes D.M."/>
            <person name="van der Giezen M."/>
            <person name="Wahlund T.M."/>
            <person name="Williams B."/>
            <person name="Wilson W."/>
            <person name="Wolfe G."/>
            <person name="Wurch L.L."/>
        </authorList>
    </citation>
    <scope>NUCLEOTIDE SEQUENCE</scope>
</reference>
<feature type="disulfide bond" evidence="1">
    <location>
        <begin position="483"/>
        <end position="492"/>
    </location>
</feature>
<name>A0A0D3KW02_EMIH1</name>
<proteinExistence type="predicted"/>
<dbReference type="CDD" id="cd00054">
    <property type="entry name" value="EGF_CA"/>
    <property type="match status" value="1"/>
</dbReference>
<dbReference type="PaxDb" id="2903-EOD39937"/>
<sequence>MALPILTAAAAATITECVEKYDVPLVVVTENTRGRSDDQCDPSYCWTNVTTAVPSLPAGTPHLTFETDIDQLCKNERTRGVITIGAPASLQPEDQFYTSSLKMQRSCDLFSRMLVPRGGIKVNATHVYGVHCVFLGDSSSQLQVANATSRLVHPESGGFASADFLLGPYGSGLTTYASKQAVLDSKLMIAPASSDPAVYSSAAALAQENGLGLRVYVEEDDTAFRGVCGSEEEWEDAKARILTAPADAAGSGIVANATVPKWSSVNTSTYRQEMRRALAHLRDERATVVLVCSYEAGGIVAVEELERLGLEEEEEAYSPLATFLTNTILNDEYVRKMRGGWWQGEYALEAVPWVASMPSDIGNFSGWDSAKYEEEYLKAFGGRTVYPAKALCTLGDAIERAGSLETAAVASALRSTSLVEFFTSNISFNADGQMEGMDFPVVFDAKERENVSFPTPPWKLRYCLNEGNCSGNGKCRFDGGCDCLPGFSGALCQDATSPTSSNRDAERDFARWEPPAGPRRGKGSLHRSVTLALMSRSKRGTPPWELAKAHEARVISAMGLPDGRYHVFLSHVWSSGQDQAKALKGQLQRYVQNISPFLDVDNLDDTARLEEHVGNSEAVIVLLTGSTAVERKKPLILLLETDPSHGGVHRAECPDELREYVFAAPLVTWHRLRPFQMCSMRLLIVELLRAWKAAGADQPIFLPGDLLRSPPPPLATRKEFHVYYSASNAGAAEVAESIGEASRRDPRGSLWARSTCAFLLYLNSSTFAPGAQAEALGCEVREALEGGRPLVLVHERRDGDVGVATFDDIIAATPAALRDAGIYRPIATPLHGGPHAEVSLRLVLGQIDALCGPRRGGLLSDALNLTENLTGIDLDGDGRVGSERSASPQTVP</sequence>
<dbReference type="PANTHER" id="PTHR30483">
    <property type="entry name" value="LEUCINE-SPECIFIC-BINDING PROTEIN"/>
    <property type="match status" value="1"/>
</dbReference>
<dbReference type="PROSITE" id="PS00022">
    <property type="entry name" value="EGF_1"/>
    <property type="match status" value="1"/>
</dbReference>
<keyword evidence="5" id="KW-1185">Reference proteome</keyword>
<dbReference type="HOGENOM" id="CLU_324018_0_0_1"/>
<dbReference type="AlphaFoldDB" id="A0A0D3KW02"/>
<evidence type="ECO:0000256" key="2">
    <source>
        <dbReference type="SAM" id="MobiDB-lite"/>
    </source>
</evidence>
<evidence type="ECO:0000313" key="5">
    <source>
        <dbReference type="Proteomes" id="UP000013827"/>
    </source>
</evidence>
<comment type="caution">
    <text evidence="1">Lacks conserved residue(s) required for the propagation of feature annotation.</text>
</comment>